<sequence length="586" mass="68137">MKQEIINGGNARYLGELERFKDGIPFGIVNKTKTDVGGTYVAANCSSNYIIVCPFKDLVDSIAADKNNRYEVFKCYGGVREYQFRKYIKNNTTYKIAVTYDSLPKLIGWLSGTEGWKVLVDEYHLILEDMDFRYDAINGLMEEIQKFRHYSFLSATPIDLDFEIDFLKQLPHYKVQWNGVTKITPIRYKVTQLTKGLARFIQIFLDEGISLPDINGNVSKVEELYIFINSVTSIKQIADTLKLNPDDVKICCADRIRNNKLLGEYQIESVSSPNKKINFFTKKCFQGCNLFTNNGLIIVASDAYKTQTLVDISTTMEQIAGRIRINDEYQNIFRNVIVHLFSTNKNVMSDEEFEMLMQDKEKEADKLLSGWSKLDKEERQTYIKRMNLDTELVSIINGRMVYNNLKKQFFIYKQELRKIYRDGISIRDSFVQSEKFELTNQNEWEDFNIKLAKAMTISYEQLLKDYLDSPSESYEQEYPEFPLIKRYLKESEMNTLRWNREKMLKAVEDKKQVNKALLAIYQPGFISNQDLKGKLKDEFGRLGIKLSPKATLIKNCTLYNVEKASRKIDGKTVSGYELGKMVFTFE</sequence>
<evidence type="ECO:0000313" key="1">
    <source>
        <dbReference type="EMBL" id="SDI33688.1"/>
    </source>
</evidence>
<reference evidence="1 2" key="1">
    <citation type="submission" date="2016-10" db="EMBL/GenBank/DDBJ databases">
        <authorList>
            <person name="de Groot N.N."/>
        </authorList>
    </citation>
    <scope>NUCLEOTIDE SEQUENCE [LARGE SCALE GENOMIC DNA]</scope>
    <source>
        <strain evidence="1 2">NLAE-zl-C57</strain>
    </source>
</reference>
<dbReference type="SUPFAM" id="SSF52540">
    <property type="entry name" value="P-loop containing nucleoside triphosphate hydrolases"/>
    <property type="match status" value="1"/>
</dbReference>
<dbReference type="Proteomes" id="UP000181870">
    <property type="component" value="Unassembled WGS sequence"/>
</dbReference>
<name>A0A1G8JR44_BACOV</name>
<dbReference type="EMBL" id="FNDO01000039">
    <property type="protein sequence ID" value="SDI33688.1"/>
    <property type="molecule type" value="Genomic_DNA"/>
</dbReference>
<organism evidence="1 2">
    <name type="scientific">Bacteroides ovatus</name>
    <dbReference type="NCBI Taxonomy" id="28116"/>
    <lineage>
        <taxon>Bacteria</taxon>
        <taxon>Pseudomonadati</taxon>
        <taxon>Bacteroidota</taxon>
        <taxon>Bacteroidia</taxon>
        <taxon>Bacteroidales</taxon>
        <taxon>Bacteroidaceae</taxon>
        <taxon>Bacteroides</taxon>
    </lineage>
</organism>
<dbReference type="RefSeq" id="WP_074638174.1">
    <property type="nucleotide sequence ID" value="NZ_FNDO01000039.1"/>
</dbReference>
<dbReference type="InterPro" id="IPR027417">
    <property type="entry name" value="P-loop_NTPase"/>
</dbReference>
<evidence type="ECO:0000313" key="2">
    <source>
        <dbReference type="Proteomes" id="UP000181870"/>
    </source>
</evidence>
<gene>
    <name evidence="1" type="ORF">SAMN05192582_10392</name>
</gene>
<protein>
    <recommendedName>
        <fullName evidence="3">Helicase ATP-binding domain-containing protein</fullName>
    </recommendedName>
</protein>
<evidence type="ECO:0008006" key="3">
    <source>
        <dbReference type="Google" id="ProtNLM"/>
    </source>
</evidence>
<dbReference type="AlphaFoldDB" id="A0A1G8JR44"/>
<proteinExistence type="predicted"/>
<accession>A0A1G8JR44</accession>